<dbReference type="PANTHER" id="PTHR24221">
    <property type="entry name" value="ATP-BINDING CASSETTE SUB-FAMILY B"/>
    <property type="match status" value="1"/>
</dbReference>
<dbReference type="Pfam" id="PF00005">
    <property type="entry name" value="ABC_tran"/>
    <property type="match status" value="1"/>
</dbReference>
<proteinExistence type="predicted"/>
<dbReference type="SMART" id="SM00382">
    <property type="entry name" value="AAA"/>
    <property type="match status" value="1"/>
</dbReference>
<gene>
    <name evidence="5" type="ORF">BDZ94DRAFT_1238265</name>
</gene>
<dbReference type="OrthoDB" id="6500128at2759"/>
<dbReference type="InterPro" id="IPR039421">
    <property type="entry name" value="Type_1_exporter"/>
</dbReference>
<evidence type="ECO:0000256" key="3">
    <source>
        <dbReference type="SAM" id="Phobius"/>
    </source>
</evidence>
<dbReference type="GO" id="GO:0005524">
    <property type="term" value="F:ATP binding"/>
    <property type="evidence" value="ECO:0007669"/>
    <property type="project" value="UniProtKB-KW"/>
</dbReference>
<feature type="transmembrane region" description="Helical" evidence="3">
    <location>
        <begin position="69"/>
        <end position="94"/>
    </location>
</feature>
<protein>
    <submittedName>
        <fullName evidence="5">P-loop containing nucleoside triphosphate hydrolase protein</fullName>
    </submittedName>
</protein>
<evidence type="ECO:0000256" key="2">
    <source>
        <dbReference type="ARBA" id="ARBA00022840"/>
    </source>
</evidence>
<organism evidence="5 6">
    <name type="scientific">Collybia nuda</name>
    <dbReference type="NCBI Taxonomy" id="64659"/>
    <lineage>
        <taxon>Eukaryota</taxon>
        <taxon>Fungi</taxon>
        <taxon>Dikarya</taxon>
        <taxon>Basidiomycota</taxon>
        <taxon>Agaricomycotina</taxon>
        <taxon>Agaricomycetes</taxon>
        <taxon>Agaricomycetidae</taxon>
        <taxon>Agaricales</taxon>
        <taxon>Tricholomatineae</taxon>
        <taxon>Clitocybaceae</taxon>
        <taxon>Collybia</taxon>
    </lineage>
</organism>
<dbReference type="SUPFAM" id="SSF52540">
    <property type="entry name" value="P-loop containing nucleoside triphosphate hydrolases"/>
    <property type="match status" value="1"/>
</dbReference>
<dbReference type="PANTHER" id="PTHR24221:SF646">
    <property type="entry name" value="HAEMOLYSIN SECRETION ATP-BINDING PROTEIN"/>
    <property type="match status" value="1"/>
</dbReference>
<comment type="caution">
    <text evidence="5">The sequence shown here is derived from an EMBL/GenBank/DDBJ whole genome shotgun (WGS) entry which is preliminary data.</text>
</comment>
<feature type="domain" description="ABC transporter" evidence="4">
    <location>
        <begin position="415"/>
        <end position="693"/>
    </location>
</feature>
<keyword evidence="6" id="KW-1185">Reference proteome</keyword>
<dbReference type="GO" id="GO:0016887">
    <property type="term" value="F:ATP hydrolysis activity"/>
    <property type="evidence" value="ECO:0007669"/>
    <property type="project" value="InterPro"/>
</dbReference>
<dbReference type="AlphaFoldDB" id="A0A9P6CCH0"/>
<dbReference type="Proteomes" id="UP000807353">
    <property type="component" value="Unassembled WGS sequence"/>
</dbReference>
<feature type="transmembrane region" description="Helical" evidence="3">
    <location>
        <begin position="223"/>
        <end position="240"/>
    </location>
</feature>
<evidence type="ECO:0000313" key="5">
    <source>
        <dbReference type="EMBL" id="KAF9460641.1"/>
    </source>
</evidence>
<sequence length="698" mass="77459">MRFSRHSTEAYLPPIGGTRRHSWGIFNVVHQPGFNRPKSSITASSTFIKSWPCILRFIQDLFDIAPRSMLTYVLGIIWIGISPAISLSLCYAILDMIQRATIAEGLNREELVSLKLLVIGWLTVAGTSSLVERFINELALCLDGRLRAHFTPILAIASLNLGTGVTTDHRSQYVLPGAFGYAEPAPGSDILRDFSRRLRTFLNLILQLCVLIYIAWIKSGIEQYIFTSIILAFFVVVYCTPTNGLGNTGYAFWTDNAIYHRLSGLYTMVFSPQYRESIVRDGISEHIAHEFKRTSDELGPIKSDLFNLACSIPPPWYWVIARAIVVDYSLALYACVFAWSPTPSSVATIAFLQHATALLRQSVDATQCGMNSTTIWDTMNRIRVFYEVVDRGTIDEPSTNLPYPNDKSSLEGMSISFRNVELNCGQLNGFDGNVVDGVSLDIKAGQFVMIVGENGSGKTSLLRLITKLASPMSGNILIDDKDVETYNINSLRRSMAFLSHDEEIYPISLAENILIGAPDLAGRPKGDRHLVEEAAQLGGALDLIQRLGHEKVVNPPDIVSVSMQGCGNGPIGDQALDELHHRTAHRKEVKISDAEKQHIAASRTFMRLLNSDVRLLIVDDPASTWDAASERELFNKFLALRKGKTVIMVNHRFGNLVHHADVVFCMEAGKLAERGTHKQLMSQNGYYARLYNAQIAGA</sequence>
<keyword evidence="5" id="KW-0378">Hydrolase</keyword>
<evidence type="ECO:0000259" key="4">
    <source>
        <dbReference type="PROSITE" id="PS50893"/>
    </source>
</evidence>
<name>A0A9P6CCH0_9AGAR</name>
<dbReference type="InterPro" id="IPR003593">
    <property type="entry name" value="AAA+_ATPase"/>
</dbReference>
<dbReference type="GO" id="GO:0034040">
    <property type="term" value="F:ATPase-coupled lipid transmembrane transporter activity"/>
    <property type="evidence" value="ECO:0007669"/>
    <property type="project" value="TreeGrafter"/>
</dbReference>
<dbReference type="Gene3D" id="3.40.50.300">
    <property type="entry name" value="P-loop containing nucleotide triphosphate hydrolases"/>
    <property type="match status" value="1"/>
</dbReference>
<evidence type="ECO:0000313" key="6">
    <source>
        <dbReference type="Proteomes" id="UP000807353"/>
    </source>
</evidence>
<reference evidence="5" key="1">
    <citation type="submission" date="2020-11" db="EMBL/GenBank/DDBJ databases">
        <authorList>
            <consortium name="DOE Joint Genome Institute"/>
            <person name="Ahrendt S."/>
            <person name="Riley R."/>
            <person name="Andreopoulos W."/>
            <person name="Labutti K."/>
            <person name="Pangilinan J."/>
            <person name="Ruiz-Duenas F.J."/>
            <person name="Barrasa J.M."/>
            <person name="Sanchez-Garcia M."/>
            <person name="Camarero S."/>
            <person name="Miyauchi S."/>
            <person name="Serrano A."/>
            <person name="Linde D."/>
            <person name="Babiker R."/>
            <person name="Drula E."/>
            <person name="Ayuso-Fernandez I."/>
            <person name="Pacheco R."/>
            <person name="Padilla G."/>
            <person name="Ferreira P."/>
            <person name="Barriuso J."/>
            <person name="Kellner H."/>
            <person name="Castanera R."/>
            <person name="Alfaro M."/>
            <person name="Ramirez L."/>
            <person name="Pisabarro A.G."/>
            <person name="Kuo A."/>
            <person name="Tritt A."/>
            <person name="Lipzen A."/>
            <person name="He G."/>
            <person name="Yan M."/>
            <person name="Ng V."/>
            <person name="Cullen D."/>
            <person name="Martin F."/>
            <person name="Rosso M.-N."/>
            <person name="Henrissat B."/>
            <person name="Hibbett D."/>
            <person name="Martinez A.T."/>
            <person name="Grigoriev I.V."/>
        </authorList>
    </citation>
    <scope>NUCLEOTIDE SEQUENCE</scope>
    <source>
        <strain evidence="5">CBS 247.69</strain>
    </source>
</reference>
<feature type="transmembrane region" description="Helical" evidence="3">
    <location>
        <begin position="200"/>
        <end position="217"/>
    </location>
</feature>
<keyword evidence="1" id="KW-0547">Nucleotide-binding</keyword>
<keyword evidence="3" id="KW-1133">Transmembrane helix</keyword>
<keyword evidence="3" id="KW-0812">Transmembrane</keyword>
<dbReference type="PROSITE" id="PS50893">
    <property type="entry name" value="ABC_TRANSPORTER_2"/>
    <property type="match status" value="1"/>
</dbReference>
<dbReference type="InterPro" id="IPR003439">
    <property type="entry name" value="ABC_transporter-like_ATP-bd"/>
</dbReference>
<evidence type="ECO:0000256" key="1">
    <source>
        <dbReference type="ARBA" id="ARBA00022741"/>
    </source>
</evidence>
<accession>A0A9P6CCH0</accession>
<dbReference type="InterPro" id="IPR027417">
    <property type="entry name" value="P-loop_NTPase"/>
</dbReference>
<dbReference type="EMBL" id="MU150295">
    <property type="protein sequence ID" value="KAF9460641.1"/>
    <property type="molecule type" value="Genomic_DNA"/>
</dbReference>
<keyword evidence="3" id="KW-0472">Membrane</keyword>
<keyword evidence="2" id="KW-0067">ATP-binding</keyword>